<proteinExistence type="predicted"/>
<gene>
    <name evidence="1" type="ORF">I553_9756</name>
</gene>
<comment type="caution">
    <text evidence="1">The sequence shown here is derived from an EMBL/GenBank/DDBJ whole genome shotgun (WGS) entry which is preliminary data.</text>
</comment>
<reference evidence="1" key="1">
    <citation type="submission" date="2014-01" db="EMBL/GenBank/DDBJ databases">
        <authorList>
            <person name="Brown-Elliot B."/>
            <person name="Wallace R."/>
            <person name="Lenaerts A."/>
            <person name="Ordway D."/>
            <person name="DeGroote M.A."/>
            <person name="Parker T."/>
            <person name="Sizemore C."/>
            <person name="Tallon L.J."/>
            <person name="Sadzewicz L.K."/>
            <person name="Sengamalay N."/>
            <person name="Fraser C.M."/>
            <person name="Hine E."/>
            <person name="Shefchek K.A."/>
            <person name="Das S.P."/>
            <person name="Tettelin H."/>
        </authorList>
    </citation>
    <scope>NUCLEOTIDE SEQUENCE [LARGE SCALE GENOMIC DNA]</scope>
    <source>
        <strain evidence="1">4042</strain>
    </source>
</reference>
<dbReference type="AlphaFoldDB" id="X7YQM2"/>
<evidence type="ECO:0000313" key="1">
    <source>
        <dbReference type="EMBL" id="EUA08700.1"/>
    </source>
</evidence>
<dbReference type="EMBL" id="JAOB01000090">
    <property type="protein sequence ID" value="EUA08700.1"/>
    <property type="molecule type" value="Genomic_DNA"/>
</dbReference>
<keyword evidence="1" id="KW-0808">Transferase</keyword>
<sequence length="198" mass="21417">MSTLTAEIRARLPQSDVTLADWSAHDRTAGGLLRAALDRLSEHETASGTMEFVRRRHGRRLALLAEDEMLLAAAEAAGERADKLVTADVAALVPASTAARELRAAFLDGYRAVYDTDAQIPLPADGRLVRLAAAISRHAAVSGRGELHNRSMPPAAAVRVALTGLAQSERLSPSQVRSRVTARFPSWTEFRCGRIWTP</sequence>
<name>X7YQM2_MYCXE</name>
<accession>X7YQM2</accession>
<dbReference type="PATRIC" id="fig|1299334.3.peg.9249"/>
<dbReference type="GO" id="GO:0016301">
    <property type="term" value="F:kinase activity"/>
    <property type="evidence" value="ECO:0007669"/>
    <property type="project" value="UniProtKB-KW"/>
</dbReference>
<organism evidence="1">
    <name type="scientific">Mycobacterium xenopi 4042</name>
    <dbReference type="NCBI Taxonomy" id="1299334"/>
    <lineage>
        <taxon>Bacteria</taxon>
        <taxon>Bacillati</taxon>
        <taxon>Actinomycetota</taxon>
        <taxon>Actinomycetes</taxon>
        <taxon>Mycobacteriales</taxon>
        <taxon>Mycobacteriaceae</taxon>
        <taxon>Mycobacterium</taxon>
    </lineage>
</organism>
<keyword evidence="1" id="KW-0418">Kinase</keyword>
<protein>
    <submittedName>
        <fullName evidence="1">Serine/threonine kinase domain protein</fullName>
    </submittedName>
</protein>